<keyword evidence="1" id="KW-0472">Membrane</keyword>
<protein>
    <recommendedName>
        <fullName evidence="4">TPM domain-containing protein</fullName>
    </recommendedName>
</protein>
<organism evidence="2 3">
    <name type="scientific">candidate division GN15 bacterium</name>
    <dbReference type="NCBI Taxonomy" id="2072418"/>
    <lineage>
        <taxon>Bacteria</taxon>
        <taxon>candidate division GN15</taxon>
    </lineage>
</organism>
<keyword evidence="1" id="KW-0812">Transmembrane</keyword>
<feature type="transmembrane region" description="Helical" evidence="1">
    <location>
        <begin position="48"/>
        <end position="67"/>
    </location>
</feature>
<dbReference type="Proteomes" id="UP000250918">
    <property type="component" value="Unassembled WGS sequence"/>
</dbReference>
<proteinExistence type="predicted"/>
<dbReference type="EMBL" id="PQAP01000002">
    <property type="protein sequence ID" value="PWB76321.1"/>
    <property type="molecule type" value="Genomic_DNA"/>
</dbReference>
<reference evidence="2 3" key="1">
    <citation type="journal article" date="2018" name="ISME J.">
        <title>A methanotrophic archaeon couples anaerobic oxidation of methane to Fe(III) reduction.</title>
        <authorList>
            <person name="Cai C."/>
            <person name="Leu A.O."/>
            <person name="Xie G.J."/>
            <person name="Guo J."/>
            <person name="Feng Y."/>
            <person name="Zhao J.X."/>
            <person name="Tyson G.W."/>
            <person name="Yuan Z."/>
            <person name="Hu S."/>
        </authorList>
    </citation>
    <scope>NUCLEOTIDE SEQUENCE [LARGE SCALE GENOMIC DNA]</scope>
    <source>
        <strain evidence="2">FeB_12</strain>
    </source>
</reference>
<dbReference type="AlphaFoldDB" id="A0A855XDY5"/>
<accession>A0A855XDY5</accession>
<evidence type="ECO:0000313" key="3">
    <source>
        <dbReference type="Proteomes" id="UP000250918"/>
    </source>
</evidence>
<evidence type="ECO:0000256" key="1">
    <source>
        <dbReference type="SAM" id="Phobius"/>
    </source>
</evidence>
<dbReference type="Gene3D" id="3.10.310.50">
    <property type="match status" value="1"/>
</dbReference>
<gene>
    <name evidence="2" type="ORF">C3F09_00600</name>
</gene>
<evidence type="ECO:0008006" key="4">
    <source>
        <dbReference type="Google" id="ProtNLM"/>
    </source>
</evidence>
<feature type="transmembrane region" description="Helical" evidence="1">
    <location>
        <begin position="73"/>
        <end position="95"/>
    </location>
</feature>
<keyword evidence="1" id="KW-1133">Transmembrane helix</keyword>
<evidence type="ECO:0000313" key="2">
    <source>
        <dbReference type="EMBL" id="PWB76321.1"/>
    </source>
</evidence>
<comment type="caution">
    <text evidence="2">The sequence shown here is derived from an EMBL/GenBank/DDBJ whole genome shotgun (WGS) entry which is preliminary data.</text>
</comment>
<sequence length="210" mass="23443">MASVVDKYFSSADFDAIEAAVKKAESGTAGELAVDLSSHSRHWGTEKLLHALVFTLICMVAALLFTRQVNWGVYYNVTQSILWGAVGFVIAYFGWGRYLTRAERKRKVVWNRALKLFHQITPTRGLTGVLIFVSLEEGQAAIVADKGIASKVPSDYWHQPHALIMKGIKENHHAEGIIQAIEMIAVELATHFPRQSDDINELPDKPRVID</sequence>
<name>A0A855XDY5_9BACT</name>